<sequence length="133" mass="15194">MENEEIETSRKRMKSAMEENEGEIGGGDVGEVVEGDVETAFVGSEEMAYRINAIHERIEQFTQQVVELLDKGKMLFKNLSADFEERLITIHKEQIEKWQDEINELRLLDSSNEEANALLQNARLLLHSVNADS</sequence>
<protein>
    <submittedName>
        <fullName evidence="3">Knotted 1-binding protein</fullName>
    </submittedName>
</protein>
<gene>
    <name evidence="3" type="ORF">FRX31_016140</name>
</gene>
<evidence type="ECO:0000256" key="1">
    <source>
        <dbReference type="SAM" id="Coils"/>
    </source>
</evidence>
<proteinExistence type="predicted"/>
<dbReference type="EMBL" id="JABWDY010018943">
    <property type="protein sequence ID" value="KAF5194272.1"/>
    <property type="molecule type" value="Genomic_DNA"/>
</dbReference>
<organism evidence="3 4">
    <name type="scientific">Thalictrum thalictroides</name>
    <name type="common">Rue-anemone</name>
    <name type="synonym">Anemone thalictroides</name>
    <dbReference type="NCBI Taxonomy" id="46969"/>
    <lineage>
        <taxon>Eukaryota</taxon>
        <taxon>Viridiplantae</taxon>
        <taxon>Streptophyta</taxon>
        <taxon>Embryophyta</taxon>
        <taxon>Tracheophyta</taxon>
        <taxon>Spermatophyta</taxon>
        <taxon>Magnoliopsida</taxon>
        <taxon>Ranunculales</taxon>
        <taxon>Ranunculaceae</taxon>
        <taxon>Thalictroideae</taxon>
        <taxon>Thalictrum</taxon>
    </lineage>
</organism>
<keyword evidence="4" id="KW-1185">Reference proteome</keyword>
<comment type="caution">
    <text evidence="3">The sequence shown here is derived from an EMBL/GenBank/DDBJ whole genome shotgun (WGS) entry which is preliminary data.</text>
</comment>
<dbReference type="AlphaFoldDB" id="A0A7J6WDK3"/>
<name>A0A7J6WDK3_THATH</name>
<reference evidence="3 4" key="1">
    <citation type="submission" date="2020-06" db="EMBL/GenBank/DDBJ databases">
        <title>Transcriptomic and genomic resources for Thalictrum thalictroides and T. hernandezii: Facilitating candidate gene discovery in an emerging model plant lineage.</title>
        <authorList>
            <person name="Arias T."/>
            <person name="Riano-Pachon D.M."/>
            <person name="Di Stilio V.S."/>
        </authorList>
    </citation>
    <scope>NUCLEOTIDE SEQUENCE [LARGE SCALE GENOMIC DNA]</scope>
    <source>
        <strain evidence="4">cv. WT478/WT964</strain>
        <tissue evidence="3">Leaves</tissue>
    </source>
</reference>
<feature type="region of interest" description="Disordered" evidence="2">
    <location>
        <begin position="1"/>
        <end position="30"/>
    </location>
</feature>
<dbReference type="PANTHER" id="PTHR35500">
    <property type="entry name" value="OS03G0108700 PROTEIN"/>
    <property type="match status" value="1"/>
</dbReference>
<dbReference type="PANTHER" id="PTHR35500:SF1">
    <property type="entry name" value="OS03G0108700 PROTEIN"/>
    <property type="match status" value="1"/>
</dbReference>
<dbReference type="OrthoDB" id="1933196at2759"/>
<dbReference type="Proteomes" id="UP000554482">
    <property type="component" value="Unassembled WGS sequence"/>
</dbReference>
<accession>A0A7J6WDK3</accession>
<keyword evidence="1" id="KW-0175">Coiled coil</keyword>
<feature type="coiled-coil region" evidence="1">
    <location>
        <begin position="51"/>
        <end position="108"/>
    </location>
</feature>
<evidence type="ECO:0000313" key="4">
    <source>
        <dbReference type="Proteomes" id="UP000554482"/>
    </source>
</evidence>
<evidence type="ECO:0000256" key="2">
    <source>
        <dbReference type="SAM" id="MobiDB-lite"/>
    </source>
</evidence>
<evidence type="ECO:0000313" key="3">
    <source>
        <dbReference type="EMBL" id="KAF5194272.1"/>
    </source>
</evidence>